<name>A0A081FU00_9GAMM</name>
<dbReference type="Pfam" id="PF02424">
    <property type="entry name" value="ApbE"/>
    <property type="match status" value="1"/>
</dbReference>
<keyword evidence="9" id="KW-0732">Signal</keyword>
<gene>
    <name evidence="21" type="ORF">ADIMK_3666</name>
</gene>
<evidence type="ECO:0000256" key="3">
    <source>
        <dbReference type="ARBA" id="ARBA00016337"/>
    </source>
</evidence>
<evidence type="ECO:0000313" key="22">
    <source>
        <dbReference type="Proteomes" id="UP000028252"/>
    </source>
</evidence>
<dbReference type="GO" id="GO:0016740">
    <property type="term" value="F:transferase activity"/>
    <property type="evidence" value="ECO:0007669"/>
    <property type="project" value="UniProtKB-UniRule"/>
</dbReference>
<comment type="caution">
    <text evidence="21">The sequence shown here is derived from an EMBL/GenBank/DDBJ whole genome shotgun (WGS) entry which is preliminary data.</text>
</comment>
<reference evidence="21 22" key="1">
    <citation type="submission" date="2014-04" db="EMBL/GenBank/DDBJ databases">
        <title>Marinobacterium kochiensis sp. nov., isolated from sediment sample collected from Kochi backwaters in Kerala, India.</title>
        <authorList>
            <person name="Singh A."/>
            <person name="Pinnaka A.K."/>
        </authorList>
    </citation>
    <scope>NUCLEOTIDE SEQUENCE [LARGE SCALE GENOMIC DNA]</scope>
    <source>
        <strain evidence="21 22">AK27</strain>
    </source>
</reference>
<evidence type="ECO:0000256" key="6">
    <source>
        <dbReference type="ARBA" id="ARBA00022630"/>
    </source>
</evidence>
<feature type="binding site" evidence="19">
    <location>
        <position position="179"/>
    </location>
    <ligand>
        <name>Mg(2+)</name>
        <dbReference type="ChEBI" id="CHEBI:18420"/>
    </ligand>
</feature>
<evidence type="ECO:0000256" key="20">
    <source>
        <dbReference type="RuleBase" id="RU363002"/>
    </source>
</evidence>
<evidence type="ECO:0000256" key="7">
    <source>
        <dbReference type="ARBA" id="ARBA00022679"/>
    </source>
</evidence>
<dbReference type="InterPro" id="IPR003374">
    <property type="entry name" value="ApbE-like_sf"/>
</dbReference>
<dbReference type="PANTHER" id="PTHR30040:SF2">
    <property type="entry name" value="FAD:PROTEIN FMN TRANSFERASE"/>
    <property type="match status" value="1"/>
</dbReference>
<accession>A0A081FU00</accession>
<evidence type="ECO:0000256" key="9">
    <source>
        <dbReference type="ARBA" id="ARBA00022729"/>
    </source>
</evidence>
<keyword evidence="11 18" id="KW-0460">Magnesium</keyword>
<dbReference type="GO" id="GO:0005886">
    <property type="term" value="C:plasma membrane"/>
    <property type="evidence" value="ECO:0007669"/>
    <property type="project" value="UniProtKB-SubCell"/>
</dbReference>
<dbReference type="InterPro" id="IPR024932">
    <property type="entry name" value="ApbE"/>
</dbReference>
<evidence type="ECO:0000256" key="2">
    <source>
        <dbReference type="ARBA" id="ARBA00011955"/>
    </source>
</evidence>
<dbReference type="EC" id="2.7.1.180" evidence="2 18"/>
<feature type="binding site" evidence="19">
    <location>
        <position position="293"/>
    </location>
    <ligand>
        <name>Mg(2+)</name>
        <dbReference type="ChEBI" id="CHEBI:18420"/>
    </ligand>
</feature>
<dbReference type="PATRIC" id="fig|1232683.4.peg.3606"/>
<evidence type="ECO:0000256" key="8">
    <source>
        <dbReference type="ARBA" id="ARBA00022723"/>
    </source>
</evidence>
<proteinExistence type="inferred from homology"/>
<comment type="catalytic activity">
    <reaction evidence="16 18 20">
        <text>L-threonyl-[protein] + FAD = FMN-L-threonyl-[protein] + AMP + H(+)</text>
        <dbReference type="Rhea" id="RHEA:36847"/>
        <dbReference type="Rhea" id="RHEA-COMP:11060"/>
        <dbReference type="Rhea" id="RHEA-COMP:11061"/>
        <dbReference type="ChEBI" id="CHEBI:15378"/>
        <dbReference type="ChEBI" id="CHEBI:30013"/>
        <dbReference type="ChEBI" id="CHEBI:57692"/>
        <dbReference type="ChEBI" id="CHEBI:74257"/>
        <dbReference type="ChEBI" id="CHEBI:456215"/>
        <dbReference type="EC" id="2.7.1.180"/>
    </reaction>
</comment>
<keyword evidence="14 20" id="KW-0449">Lipoprotein</keyword>
<evidence type="ECO:0000256" key="17">
    <source>
        <dbReference type="ARBA" id="ARBA00060485"/>
    </source>
</evidence>
<dbReference type="Proteomes" id="UP000028252">
    <property type="component" value="Unassembled WGS sequence"/>
</dbReference>
<dbReference type="AlphaFoldDB" id="A0A081FU00"/>
<keyword evidence="12" id="KW-0472">Membrane</keyword>
<keyword evidence="7 18" id="KW-0808">Transferase</keyword>
<comment type="subcellular location">
    <subcellularLocation>
        <location evidence="17 20">Cell inner membrane</location>
        <topology evidence="17 20">Lipid-anchor</topology>
        <orientation evidence="17 20">Periplasmic side</orientation>
    </subcellularLocation>
</comment>
<evidence type="ECO:0000256" key="18">
    <source>
        <dbReference type="PIRNR" id="PIRNR006268"/>
    </source>
</evidence>
<evidence type="ECO:0000256" key="10">
    <source>
        <dbReference type="ARBA" id="ARBA00022827"/>
    </source>
</evidence>
<evidence type="ECO:0000256" key="14">
    <source>
        <dbReference type="ARBA" id="ARBA00023288"/>
    </source>
</evidence>
<comment type="function">
    <text evidence="20">Flavin transferase that catalyzes the transfer of the FMN moiety of FAD and its covalent binding to the hydroxyl group of a threonine residue in a target flavoprotein.</text>
</comment>
<keyword evidence="10 18" id="KW-0274">FAD</keyword>
<keyword evidence="5 20" id="KW-0997">Cell inner membrane</keyword>
<evidence type="ECO:0000256" key="13">
    <source>
        <dbReference type="ARBA" id="ARBA00023139"/>
    </source>
</evidence>
<keyword evidence="6 18" id="KW-0285">Flavoprotein</keyword>
<dbReference type="eggNOG" id="COG1477">
    <property type="taxonomic scope" value="Bacteria"/>
</dbReference>
<dbReference type="SUPFAM" id="SSF143631">
    <property type="entry name" value="ApbE-like"/>
    <property type="match status" value="1"/>
</dbReference>
<evidence type="ECO:0000256" key="5">
    <source>
        <dbReference type="ARBA" id="ARBA00022519"/>
    </source>
</evidence>
<dbReference type="PANTHER" id="PTHR30040">
    <property type="entry name" value="THIAMINE BIOSYNTHESIS LIPOPROTEIN APBE"/>
    <property type="match status" value="1"/>
</dbReference>
<dbReference type="OrthoDB" id="9778595at2"/>
<evidence type="ECO:0000256" key="19">
    <source>
        <dbReference type="PIRSR" id="PIRSR006268-2"/>
    </source>
</evidence>
<organism evidence="21 22">
    <name type="scientific">Marinobacterium lacunae</name>
    <dbReference type="NCBI Taxonomy" id="1232683"/>
    <lineage>
        <taxon>Bacteria</taxon>
        <taxon>Pseudomonadati</taxon>
        <taxon>Pseudomonadota</taxon>
        <taxon>Gammaproteobacteria</taxon>
        <taxon>Oceanospirillales</taxon>
        <taxon>Oceanospirillaceae</taxon>
        <taxon>Marinobacterium</taxon>
    </lineage>
</organism>
<sequence>MRRLISSLGWPAALLLAVFVLTGCQGKPGPEVIGFDGLTMGTSFSVRWVDTNQDRVEELRPKVGALLKDVNQHMSTYIPDSELSQFNQAPAGSQVKLSSGLAYVVRAALTLSEETRGAYDVTVGPLVNLWGFGPDGRVVKAPEPADLETLRARVGYHALTLSQDGQLTKSGEQYVDLSSIAKGYGVDQVAELLEQNGVSSYLIEIGGELRARGVKPDGSDWRVAIESPVEGVREVERVIQVKDIGIATSGDYRNYFEQDGVRFSHTIDPRTGYPIRHRLASVTVLMPKCMDADAMATALMVLGEDEGLRFARERKIAAFFIVKENDGFREISTPEFEAFLKEVK</sequence>
<keyword evidence="4" id="KW-1003">Cell membrane</keyword>
<evidence type="ECO:0000256" key="4">
    <source>
        <dbReference type="ARBA" id="ARBA00022475"/>
    </source>
</evidence>
<evidence type="ECO:0000256" key="12">
    <source>
        <dbReference type="ARBA" id="ARBA00023136"/>
    </source>
</evidence>
<evidence type="ECO:0000313" key="21">
    <source>
        <dbReference type="EMBL" id="KEA62005.1"/>
    </source>
</evidence>
<evidence type="ECO:0000256" key="1">
    <source>
        <dbReference type="ARBA" id="ARBA00008282"/>
    </source>
</evidence>
<dbReference type="PROSITE" id="PS51257">
    <property type="entry name" value="PROKAR_LIPOPROTEIN"/>
    <property type="match status" value="1"/>
</dbReference>
<keyword evidence="8 18" id="KW-0479">Metal-binding</keyword>
<evidence type="ECO:0000256" key="15">
    <source>
        <dbReference type="ARBA" id="ARBA00031306"/>
    </source>
</evidence>
<evidence type="ECO:0000256" key="16">
    <source>
        <dbReference type="ARBA" id="ARBA00048540"/>
    </source>
</evidence>
<dbReference type="STRING" id="1232683.ADIMK_3666"/>
<dbReference type="PIRSF" id="PIRSF006268">
    <property type="entry name" value="ApbE"/>
    <property type="match status" value="1"/>
</dbReference>
<protein>
    <recommendedName>
        <fullName evidence="3 18">FAD:protein FMN transferase</fullName>
        <ecNumber evidence="2 18">2.7.1.180</ecNumber>
    </recommendedName>
    <alternativeName>
        <fullName evidence="15 18">Flavin transferase</fullName>
    </alternativeName>
</protein>
<keyword evidence="22" id="KW-1185">Reference proteome</keyword>
<dbReference type="EMBL" id="JMQN01000057">
    <property type="protein sequence ID" value="KEA62005.1"/>
    <property type="molecule type" value="Genomic_DNA"/>
</dbReference>
<dbReference type="FunFam" id="3.10.520.10:FF:000001">
    <property type="entry name" value="FAD:protein FMN transferase"/>
    <property type="match status" value="1"/>
</dbReference>
<evidence type="ECO:0000256" key="11">
    <source>
        <dbReference type="ARBA" id="ARBA00022842"/>
    </source>
</evidence>
<dbReference type="RefSeq" id="WP_036191187.1">
    <property type="nucleotide sequence ID" value="NZ_JMQN01000057.1"/>
</dbReference>
<keyword evidence="13" id="KW-0564">Palmitate</keyword>
<comment type="similarity">
    <text evidence="1 18 20">Belongs to the ApbE family.</text>
</comment>
<dbReference type="GO" id="GO:0046872">
    <property type="term" value="F:metal ion binding"/>
    <property type="evidence" value="ECO:0007669"/>
    <property type="project" value="UniProtKB-UniRule"/>
</dbReference>
<comment type="cofactor">
    <cofactor evidence="19">
        <name>Mg(2+)</name>
        <dbReference type="ChEBI" id="CHEBI:18420"/>
    </cofactor>
    <cofactor evidence="19">
        <name>Mn(2+)</name>
        <dbReference type="ChEBI" id="CHEBI:29035"/>
    </cofactor>
    <text evidence="19">Magnesium. Can also use manganese.</text>
</comment>
<feature type="binding site" evidence="19">
    <location>
        <position position="297"/>
    </location>
    <ligand>
        <name>Mg(2+)</name>
        <dbReference type="ChEBI" id="CHEBI:18420"/>
    </ligand>
</feature>
<dbReference type="Gene3D" id="3.10.520.10">
    <property type="entry name" value="ApbE-like domains"/>
    <property type="match status" value="1"/>
</dbReference>